<gene>
    <name evidence="1" type="ORF">HXX08_15730</name>
    <name evidence="2" type="ORF">OZ401_002827</name>
</gene>
<keyword evidence="4" id="KW-1185">Reference proteome</keyword>
<dbReference type="EMBL" id="CP128400">
    <property type="protein sequence ID" value="WJW69227.1"/>
    <property type="molecule type" value="Genomic_DNA"/>
</dbReference>
<dbReference type="Proteomes" id="UP001431572">
    <property type="component" value="Chromosome 2"/>
</dbReference>
<reference evidence="2" key="2">
    <citation type="journal article" date="2024" name="Nature">
        <title>Anoxygenic phototroph of the Chloroflexota uses a type I reaction centre.</title>
        <authorList>
            <person name="Tsuji J.M."/>
            <person name="Shaw N.A."/>
            <person name="Nagashima S."/>
            <person name="Venkiteswaran J.J."/>
            <person name="Schiff S.L."/>
            <person name="Watanabe T."/>
            <person name="Fukui M."/>
            <person name="Hanada S."/>
            <person name="Tank M."/>
            <person name="Neufeld J.D."/>
        </authorList>
    </citation>
    <scope>NUCLEOTIDE SEQUENCE</scope>
    <source>
        <strain evidence="2">L227-S17</strain>
    </source>
</reference>
<evidence type="ECO:0000313" key="2">
    <source>
        <dbReference type="EMBL" id="WJW69227.1"/>
    </source>
</evidence>
<organism evidence="1 3">
    <name type="scientific">Candidatus Chlorohelix allophototropha</name>
    <dbReference type="NCBI Taxonomy" id="3003348"/>
    <lineage>
        <taxon>Bacteria</taxon>
        <taxon>Bacillati</taxon>
        <taxon>Chloroflexota</taxon>
        <taxon>Chloroflexia</taxon>
        <taxon>Candidatus Chloroheliales</taxon>
        <taxon>Candidatus Chloroheliaceae</taxon>
        <taxon>Candidatus Chlorohelix</taxon>
    </lineage>
</organism>
<evidence type="ECO:0000313" key="4">
    <source>
        <dbReference type="Proteomes" id="UP001431572"/>
    </source>
</evidence>
<dbReference type="Gene3D" id="3.40.30.10">
    <property type="entry name" value="Glutaredoxin"/>
    <property type="match status" value="1"/>
</dbReference>
<proteinExistence type="predicted"/>
<protein>
    <recommendedName>
        <fullName evidence="5">Thioredoxin family protein</fullName>
    </recommendedName>
</protein>
<evidence type="ECO:0008006" key="5">
    <source>
        <dbReference type="Google" id="ProtNLM"/>
    </source>
</evidence>
<dbReference type="Proteomes" id="UP000521676">
    <property type="component" value="Unassembled WGS sequence"/>
</dbReference>
<evidence type="ECO:0000313" key="3">
    <source>
        <dbReference type="Proteomes" id="UP000521676"/>
    </source>
</evidence>
<accession>A0A8T7M5H3</accession>
<dbReference type="RefSeq" id="WP_341471112.1">
    <property type="nucleotide sequence ID" value="NZ_CP128400.1"/>
</dbReference>
<dbReference type="AlphaFoldDB" id="A0A8T7M5H3"/>
<sequence length="118" mass="13369">MAKPIQITIYRITGKQLFFNVPDEMCEECELTVGLTKSVLKELGVGRNDQRVKLTVKPWIEFSIEALAKGGWHAPVLMIDGNIFTQGVVPHRTRLKERLAQELKRFETGQTENLSKTG</sequence>
<dbReference type="EMBL" id="JACATZ010000003">
    <property type="protein sequence ID" value="NWJ47309.1"/>
    <property type="molecule type" value="Genomic_DNA"/>
</dbReference>
<evidence type="ECO:0000313" key="1">
    <source>
        <dbReference type="EMBL" id="NWJ47309.1"/>
    </source>
</evidence>
<reference evidence="1 3" key="1">
    <citation type="submission" date="2020-06" db="EMBL/GenBank/DDBJ databases">
        <title>Anoxygenic phototrophic Chloroflexota member uses a Type I reaction center.</title>
        <authorList>
            <person name="Tsuji J.M."/>
            <person name="Shaw N.A."/>
            <person name="Nagashima S."/>
            <person name="Venkiteswaran J."/>
            <person name="Schiff S.L."/>
            <person name="Hanada S."/>
            <person name="Tank M."/>
            <person name="Neufeld J.D."/>
        </authorList>
    </citation>
    <scope>NUCLEOTIDE SEQUENCE [LARGE SCALE GENOMIC DNA]</scope>
    <source>
        <strain evidence="1">L227-S17</strain>
    </source>
</reference>
<name>A0A8T7M5H3_9CHLR</name>